<dbReference type="Proteomes" id="UP000715441">
    <property type="component" value="Unassembled WGS sequence"/>
</dbReference>
<dbReference type="PANTHER" id="PTHR21240:SF27">
    <property type="entry name" value="2-AMINO-3-CARBOXYMUCONATE-6-SEMIALDEHYDE DECARBOXYLASE"/>
    <property type="match status" value="1"/>
</dbReference>
<evidence type="ECO:0000259" key="11">
    <source>
        <dbReference type="Pfam" id="PF04909"/>
    </source>
</evidence>
<evidence type="ECO:0000256" key="1">
    <source>
        <dbReference type="ARBA" id="ARBA00005079"/>
    </source>
</evidence>
<dbReference type="InterPro" id="IPR006680">
    <property type="entry name" value="Amidohydro-rel"/>
</dbReference>
<comment type="pathway">
    <text evidence="1">Secondary metabolite metabolism; quinolate metabolism.</text>
</comment>
<keyword evidence="8" id="KW-0862">Zinc</keyword>
<dbReference type="PANTHER" id="PTHR21240">
    <property type="entry name" value="2-AMINO-3-CARBOXYLMUCONATE-6-SEMIALDEHYDE DECARBOXYLASE"/>
    <property type="match status" value="1"/>
</dbReference>
<dbReference type="Pfam" id="PF04909">
    <property type="entry name" value="Amidohydro_2"/>
    <property type="match status" value="1"/>
</dbReference>
<comment type="subunit">
    <text evidence="3">Monomer.</text>
</comment>
<comment type="similarity">
    <text evidence="2">Belongs to the metallo-dependent hydrolases superfamily. ACMSD family.</text>
</comment>
<evidence type="ECO:0000313" key="12">
    <source>
        <dbReference type="EMBL" id="NKQ59180.1"/>
    </source>
</evidence>
<dbReference type="RefSeq" id="WP_168523714.1">
    <property type="nucleotide sequence ID" value="NZ_JAAXLS010000082.1"/>
</dbReference>
<evidence type="ECO:0000256" key="9">
    <source>
        <dbReference type="ARBA" id="ARBA00023239"/>
    </source>
</evidence>
<sequence>MLIDVHAHLLPRDYPENASECFPRMERIDGDTARTLVFGATRFRARDVFFDAERRVEAMTRSGVDAEVLTPMPPLLRYDLPAGEGLALARHINEFTATLCGMAPGKFFGFGMVPLQDPDRAAEELTSFHEQGLYGVEIASNVLGVSIGDDRFLPFFAEAERLGLPVFVHAMPAITDRLPASAMGTYVVGMEGALAAASLITGGIAAKCPELKVSFSHAGGGFPLMLPRAQYFWSGTWNEEEPVPNRAIAHDDGPSPLEYARRFYYDSMVFDARAVRYLVDLLGHDRLLIGSDFPAMEREEPAGQTVRSLGLSENELTDVLWHNAFRYLGVESPL</sequence>
<name>A0ABX1JJV6_9PSEU</name>
<dbReference type="InterPro" id="IPR032466">
    <property type="entry name" value="Metal_Hydrolase"/>
</dbReference>
<feature type="domain" description="Amidohydrolase-related" evidence="11">
    <location>
        <begin position="3"/>
        <end position="329"/>
    </location>
</feature>
<dbReference type="CDD" id="cd01292">
    <property type="entry name" value="metallo-dependent_hydrolases"/>
    <property type="match status" value="1"/>
</dbReference>
<evidence type="ECO:0000313" key="13">
    <source>
        <dbReference type="Proteomes" id="UP000715441"/>
    </source>
</evidence>
<dbReference type="InterPro" id="IPR032465">
    <property type="entry name" value="ACMSD"/>
</dbReference>
<evidence type="ECO:0000256" key="5">
    <source>
        <dbReference type="ARBA" id="ARBA00021214"/>
    </source>
</evidence>
<protein>
    <recommendedName>
        <fullName evidence="5">2-amino-3-carboxymuconate-6-semialdehyde decarboxylase</fullName>
        <ecNumber evidence="4">4.1.1.45</ecNumber>
    </recommendedName>
    <alternativeName>
        <fullName evidence="10">Picolinate carboxylase</fullName>
    </alternativeName>
</protein>
<dbReference type="EC" id="4.1.1.45" evidence="4"/>
<reference evidence="12 13" key="1">
    <citation type="submission" date="2020-04" db="EMBL/GenBank/DDBJ databases">
        <title>Novel species.</title>
        <authorList>
            <person name="Teo W.F.A."/>
            <person name="Lipun K."/>
            <person name="Srisuk N."/>
            <person name="Duangmal K."/>
        </authorList>
    </citation>
    <scope>NUCLEOTIDE SEQUENCE [LARGE SCALE GENOMIC DNA]</scope>
    <source>
        <strain evidence="12 13">K13G38</strain>
    </source>
</reference>
<evidence type="ECO:0000256" key="4">
    <source>
        <dbReference type="ARBA" id="ARBA00012365"/>
    </source>
</evidence>
<keyword evidence="6" id="KW-0479">Metal-binding</keyword>
<evidence type="ECO:0000256" key="6">
    <source>
        <dbReference type="ARBA" id="ARBA00022723"/>
    </source>
</evidence>
<keyword evidence="7" id="KW-0210">Decarboxylase</keyword>
<dbReference type="SUPFAM" id="SSF51556">
    <property type="entry name" value="Metallo-dependent hydrolases"/>
    <property type="match status" value="1"/>
</dbReference>
<evidence type="ECO:0000256" key="8">
    <source>
        <dbReference type="ARBA" id="ARBA00022833"/>
    </source>
</evidence>
<dbReference type="EMBL" id="JAAXLS010000082">
    <property type="protein sequence ID" value="NKQ59180.1"/>
    <property type="molecule type" value="Genomic_DNA"/>
</dbReference>
<gene>
    <name evidence="12" type="ORF">HFP15_40705</name>
</gene>
<organism evidence="12 13">
    <name type="scientific">Amycolatopsis acididurans</name>
    <dbReference type="NCBI Taxonomy" id="2724524"/>
    <lineage>
        <taxon>Bacteria</taxon>
        <taxon>Bacillati</taxon>
        <taxon>Actinomycetota</taxon>
        <taxon>Actinomycetes</taxon>
        <taxon>Pseudonocardiales</taxon>
        <taxon>Pseudonocardiaceae</taxon>
        <taxon>Amycolatopsis</taxon>
    </lineage>
</organism>
<evidence type="ECO:0000256" key="2">
    <source>
        <dbReference type="ARBA" id="ARBA00005871"/>
    </source>
</evidence>
<evidence type="ECO:0000256" key="10">
    <source>
        <dbReference type="ARBA" id="ARBA00031120"/>
    </source>
</evidence>
<dbReference type="Gene3D" id="3.20.20.140">
    <property type="entry name" value="Metal-dependent hydrolases"/>
    <property type="match status" value="1"/>
</dbReference>
<evidence type="ECO:0000256" key="7">
    <source>
        <dbReference type="ARBA" id="ARBA00022793"/>
    </source>
</evidence>
<evidence type="ECO:0000256" key="3">
    <source>
        <dbReference type="ARBA" id="ARBA00011245"/>
    </source>
</evidence>
<keyword evidence="9" id="KW-0456">Lyase</keyword>
<accession>A0ABX1JJV6</accession>
<proteinExistence type="inferred from homology"/>
<keyword evidence="13" id="KW-1185">Reference proteome</keyword>
<comment type="caution">
    <text evidence="12">The sequence shown here is derived from an EMBL/GenBank/DDBJ whole genome shotgun (WGS) entry which is preliminary data.</text>
</comment>